<dbReference type="AlphaFoldDB" id="A0A0D6JJQ2"/>
<reference evidence="2" key="1">
    <citation type="submission" date="2015-02" db="EMBL/GenBank/DDBJ databases">
        <authorList>
            <person name="Chooi Y.-H."/>
        </authorList>
    </citation>
    <scope>NUCLEOTIDE SEQUENCE [LARGE SCALE GENOMIC DNA]</scope>
    <source>
        <strain evidence="2">strain Y</strain>
    </source>
</reference>
<sequence length="214" mass="23736">MAARHAVNFLEELDGGFEPGTDDGEVIEFDNLFAVRASEAVESKTETLEFVEAAGYSRGFSEAQASVANKYEALLKEKTEAFEAQLAAERAQWAERSADQSVHLIKEEIQRCETAIGEQVARLLLPLIETQLAEQSVREIRDLVRRLLAEAPEAHMKISGPGAMVEAMRMALGENGLHASVQESDVLELRVEIDQVVIESRVSKWVERLREAIG</sequence>
<dbReference type="Proteomes" id="UP000033187">
    <property type="component" value="Chromosome 1"/>
</dbReference>
<name>A0A0D6JJQ2_9HYPH</name>
<dbReference type="KEGG" id="fil:BN1229_v1_3638"/>
<dbReference type="KEGG" id="fiy:BN1229_v1_3631"/>
<proteinExistence type="predicted"/>
<evidence type="ECO:0008006" key="3">
    <source>
        <dbReference type="Google" id="ProtNLM"/>
    </source>
</evidence>
<organism evidence="1 2">
    <name type="scientific">Candidatus Filomicrobium marinum</name>
    <dbReference type="NCBI Taxonomy" id="1608628"/>
    <lineage>
        <taxon>Bacteria</taxon>
        <taxon>Pseudomonadati</taxon>
        <taxon>Pseudomonadota</taxon>
        <taxon>Alphaproteobacteria</taxon>
        <taxon>Hyphomicrobiales</taxon>
        <taxon>Hyphomicrobiaceae</taxon>
        <taxon>Filomicrobium</taxon>
    </lineage>
</organism>
<protein>
    <recommendedName>
        <fullName evidence="3">Flagellar assembly protein FliH/Type III secretion system HrpE domain-containing protein</fullName>
    </recommendedName>
</protein>
<evidence type="ECO:0000313" key="2">
    <source>
        <dbReference type="Proteomes" id="UP000033187"/>
    </source>
</evidence>
<dbReference type="RefSeq" id="WP_046479324.1">
    <property type="nucleotide sequence ID" value="NZ_LN829118.1"/>
</dbReference>
<keyword evidence="2" id="KW-1185">Reference proteome</keyword>
<evidence type="ECO:0000313" key="1">
    <source>
        <dbReference type="EMBL" id="CPR22198.1"/>
    </source>
</evidence>
<gene>
    <name evidence="1" type="ORF">YBN1229_v1_3631</name>
</gene>
<accession>A0A0D6JJQ2</accession>
<dbReference type="EMBL" id="LN829119">
    <property type="protein sequence ID" value="CPR22198.1"/>
    <property type="molecule type" value="Genomic_DNA"/>
</dbReference>